<dbReference type="InterPro" id="IPR050250">
    <property type="entry name" value="Macrolide_Exporter_MacB"/>
</dbReference>
<dbReference type="PANTHER" id="PTHR30572">
    <property type="entry name" value="MEMBRANE COMPONENT OF TRANSPORTER-RELATED"/>
    <property type="match status" value="1"/>
</dbReference>
<organism evidence="9 10">
    <name type="scientific">Spirosoma pollinicola</name>
    <dbReference type="NCBI Taxonomy" id="2057025"/>
    <lineage>
        <taxon>Bacteria</taxon>
        <taxon>Pseudomonadati</taxon>
        <taxon>Bacteroidota</taxon>
        <taxon>Cytophagia</taxon>
        <taxon>Cytophagales</taxon>
        <taxon>Cytophagaceae</taxon>
        <taxon>Spirosoma</taxon>
    </lineage>
</organism>
<feature type="domain" description="MacB-like periplasmic core" evidence="8">
    <location>
        <begin position="20"/>
        <end position="247"/>
    </location>
</feature>
<evidence type="ECO:0000259" key="7">
    <source>
        <dbReference type="Pfam" id="PF02687"/>
    </source>
</evidence>
<accession>A0A2K8Z2P2</accession>
<sequence>MIHNYIRIAFRQLRKHAFYSLLNLMGLATAITLVFLIGQFVWSEFQVNQTLHQADRQYILLSHWKDPNMGLDITTLAPLAKRLREEYPTLVANYYRWDGLTSIVTKADKQFRESIQLGDPTFLSMYGLNLLQGDAQTALQQPFSLAITEDKALTYFGRTDVVGQTLTIQNFSGASHPFTITAVLKNIPENSITQINATIKNTFFIPTNTYTYFNRTDFESWQNGVLPSYVELQPGVSPSQLAKPIQHLIDQNASALVRANLRVEPLALTTFYRQKDNGLVNRMLITLTLAGLFVLLMAIVNCINLAMSQSASRLREIGVRKALGSRQKQLITQLLTESVLLAILATGLALCLYPLVKPFFEQLVGKTLMPLTTLPPLALSIPLAVAGGISLLAGIYPAFMLSSRPVVDALQRKQPLLVGKLSLRQGLVSFQFLVAIMALIGAILVTQQVRYMCSQALGYNQAYVVSSQVPRDWSPAGVRKLETSRRILAKLPAVASVSLSHEIPNGNNGGQPMVYQNGTDSTESVSMQALVSDENYWQTYQIPLVAGRFFGGGDLDSLSIVLNEKAVQAMGYKKPGYAIGKQLRMRSDPRLFTVVGVSRDFHFNSMQQAIQPMLFFSVKGVPIYRYLSFKLHPGSIPASLEAIQQQWSVLFPNAPFEYQFMDQTLEKLYQTELRLKKAAYLTTVLALLLVLLGLVGLVSLSVIRRAKEIGIRKVLGASVIGIVGLFVAEYAWGLLLANVVAWPLVYWLVSKWLAYYTYHIQISWLPFVGVGLVVALFTALLISFQSIKAALVNPVESLKSE</sequence>
<feature type="transmembrane region" description="Helical" evidence="6">
    <location>
        <begin position="762"/>
        <end position="784"/>
    </location>
</feature>
<feature type="transmembrane region" description="Helical" evidence="6">
    <location>
        <begin position="715"/>
        <end position="742"/>
    </location>
</feature>
<dbReference type="AlphaFoldDB" id="A0A2K8Z2P2"/>
<dbReference type="KEGG" id="spir:CWM47_21080"/>
<feature type="domain" description="ABC3 transporter permease C-terminal" evidence="7">
    <location>
        <begin position="290"/>
        <end position="405"/>
    </location>
</feature>
<evidence type="ECO:0000256" key="4">
    <source>
        <dbReference type="ARBA" id="ARBA00022989"/>
    </source>
</evidence>
<dbReference type="GO" id="GO:0022857">
    <property type="term" value="F:transmembrane transporter activity"/>
    <property type="evidence" value="ECO:0007669"/>
    <property type="project" value="TreeGrafter"/>
</dbReference>
<evidence type="ECO:0000256" key="2">
    <source>
        <dbReference type="ARBA" id="ARBA00022475"/>
    </source>
</evidence>
<dbReference type="InterPro" id="IPR003838">
    <property type="entry name" value="ABC3_permease_C"/>
</dbReference>
<evidence type="ECO:0000259" key="8">
    <source>
        <dbReference type="Pfam" id="PF12704"/>
    </source>
</evidence>
<dbReference type="RefSeq" id="WP_100990170.1">
    <property type="nucleotide sequence ID" value="NZ_CP025096.1"/>
</dbReference>
<dbReference type="InterPro" id="IPR025857">
    <property type="entry name" value="MacB_PCD"/>
</dbReference>
<name>A0A2K8Z2P2_9BACT</name>
<evidence type="ECO:0000256" key="1">
    <source>
        <dbReference type="ARBA" id="ARBA00004651"/>
    </source>
</evidence>
<keyword evidence="2" id="KW-1003">Cell membrane</keyword>
<evidence type="ECO:0008006" key="11">
    <source>
        <dbReference type="Google" id="ProtNLM"/>
    </source>
</evidence>
<evidence type="ECO:0000256" key="5">
    <source>
        <dbReference type="ARBA" id="ARBA00023136"/>
    </source>
</evidence>
<feature type="transmembrane region" description="Helical" evidence="6">
    <location>
        <begin position="678"/>
        <end position="703"/>
    </location>
</feature>
<keyword evidence="3 6" id="KW-0812">Transmembrane</keyword>
<reference evidence="9 10" key="1">
    <citation type="submission" date="2017-11" db="EMBL/GenBank/DDBJ databases">
        <title>Taxonomic description and genome sequences of Spirosoma HA7 sp. nov., isolated from pollen microhabitat of Corylus avellana.</title>
        <authorList>
            <person name="Ambika Manirajan B."/>
            <person name="Suarez C."/>
            <person name="Ratering S."/>
            <person name="Geissler-Plaum R."/>
            <person name="Cardinale M."/>
            <person name="Sylvia S."/>
        </authorList>
    </citation>
    <scope>NUCLEOTIDE SEQUENCE [LARGE SCALE GENOMIC DNA]</scope>
    <source>
        <strain evidence="9 10">HA7</strain>
    </source>
</reference>
<feature type="domain" description="ABC3 transporter permease C-terminal" evidence="7">
    <location>
        <begin position="683"/>
        <end position="790"/>
    </location>
</feature>
<feature type="transmembrane region" description="Helical" evidence="6">
    <location>
        <begin position="334"/>
        <end position="356"/>
    </location>
</feature>
<dbReference type="Proteomes" id="UP000232883">
    <property type="component" value="Chromosome"/>
</dbReference>
<dbReference type="GO" id="GO:0005886">
    <property type="term" value="C:plasma membrane"/>
    <property type="evidence" value="ECO:0007669"/>
    <property type="project" value="UniProtKB-SubCell"/>
</dbReference>
<proteinExistence type="predicted"/>
<evidence type="ECO:0000313" key="9">
    <source>
        <dbReference type="EMBL" id="AUD04104.1"/>
    </source>
</evidence>
<comment type="subcellular location">
    <subcellularLocation>
        <location evidence="1">Cell membrane</location>
        <topology evidence="1">Multi-pass membrane protein</topology>
    </subcellularLocation>
</comment>
<feature type="domain" description="MacB-like periplasmic core" evidence="8">
    <location>
        <begin position="434"/>
        <end position="635"/>
    </location>
</feature>
<protein>
    <recommendedName>
        <fullName evidence="11">ABC transporter permease</fullName>
    </recommendedName>
</protein>
<keyword evidence="10" id="KW-1185">Reference proteome</keyword>
<dbReference type="Pfam" id="PF12704">
    <property type="entry name" value="MacB_PCD"/>
    <property type="match status" value="2"/>
</dbReference>
<keyword evidence="4 6" id="KW-1133">Transmembrane helix</keyword>
<keyword evidence="5 6" id="KW-0472">Membrane</keyword>
<gene>
    <name evidence="9" type="ORF">CWM47_21080</name>
</gene>
<evidence type="ECO:0000256" key="6">
    <source>
        <dbReference type="SAM" id="Phobius"/>
    </source>
</evidence>
<evidence type="ECO:0000256" key="3">
    <source>
        <dbReference type="ARBA" id="ARBA00022692"/>
    </source>
</evidence>
<feature type="transmembrane region" description="Helical" evidence="6">
    <location>
        <begin position="376"/>
        <end position="401"/>
    </location>
</feature>
<feature type="transmembrane region" description="Helical" evidence="6">
    <location>
        <begin position="283"/>
        <end position="306"/>
    </location>
</feature>
<feature type="transmembrane region" description="Helical" evidence="6">
    <location>
        <begin position="21"/>
        <end position="42"/>
    </location>
</feature>
<dbReference type="EMBL" id="CP025096">
    <property type="protein sequence ID" value="AUD04104.1"/>
    <property type="molecule type" value="Genomic_DNA"/>
</dbReference>
<dbReference type="PANTHER" id="PTHR30572:SF18">
    <property type="entry name" value="ABC-TYPE MACROLIDE FAMILY EXPORT SYSTEM PERMEASE COMPONENT 2"/>
    <property type="match status" value="1"/>
</dbReference>
<feature type="transmembrane region" description="Helical" evidence="6">
    <location>
        <begin position="422"/>
        <end position="445"/>
    </location>
</feature>
<dbReference type="Pfam" id="PF02687">
    <property type="entry name" value="FtsX"/>
    <property type="match status" value="2"/>
</dbReference>
<evidence type="ECO:0000313" key="10">
    <source>
        <dbReference type="Proteomes" id="UP000232883"/>
    </source>
</evidence>
<dbReference type="OrthoDB" id="5933722at2"/>